<accession>A0A7I4Y226</accession>
<dbReference type="AlphaFoldDB" id="A0A7I4Y226"/>
<evidence type="ECO:0000313" key="1">
    <source>
        <dbReference type="Proteomes" id="UP000025227"/>
    </source>
</evidence>
<reference evidence="2" key="1">
    <citation type="submission" date="2020-12" db="UniProtKB">
        <authorList>
            <consortium name="WormBaseParasite"/>
        </authorList>
    </citation>
    <scope>IDENTIFICATION</scope>
    <source>
        <strain evidence="2">MHco3</strain>
    </source>
</reference>
<organism evidence="1 2">
    <name type="scientific">Haemonchus contortus</name>
    <name type="common">Barber pole worm</name>
    <dbReference type="NCBI Taxonomy" id="6289"/>
    <lineage>
        <taxon>Eukaryota</taxon>
        <taxon>Metazoa</taxon>
        <taxon>Ecdysozoa</taxon>
        <taxon>Nematoda</taxon>
        <taxon>Chromadorea</taxon>
        <taxon>Rhabditida</taxon>
        <taxon>Rhabditina</taxon>
        <taxon>Rhabditomorpha</taxon>
        <taxon>Strongyloidea</taxon>
        <taxon>Trichostrongylidae</taxon>
        <taxon>Haemonchus</taxon>
    </lineage>
</organism>
<proteinExistence type="predicted"/>
<evidence type="ECO:0000313" key="2">
    <source>
        <dbReference type="WBParaSite" id="HCON_00044750-00001"/>
    </source>
</evidence>
<protein>
    <submittedName>
        <fullName evidence="2">Reverse transcriptase domain-containing protein</fullName>
    </submittedName>
</protein>
<name>A0A7I4Y226_HAECO</name>
<dbReference type="Proteomes" id="UP000025227">
    <property type="component" value="Unplaced"/>
</dbReference>
<keyword evidence="1" id="KW-1185">Reference proteome</keyword>
<dbReference type="OrthoDB" id="410104at2759"/>
<sequence length="106" mass="12296">MKDSHEQAGSRRGFGTVDHIHTLTRVIEVSREYKMPLCLTFIVLKRAFDTVKTEAGQDFTSTRKSLSREERCPAGRYHFTQSFIAALENKVRHLEWEDLQVKVDGR</sequence>
<dbReference type="WBParaSite" id="HCON_00044750-00001">
    <property type="protein sequence ID" value="HCON_00044750-00001"/>
    <property type="gene ID" value="HCON_00044750"/>
</dbReference>